<protein>
    <submittedName>
        <fullName evidence="1">Uncharacterized protein</fullName>
    </submittedName>
</protein>
<evidence type="ECO:0000313" key="2">
    <source>
        <dbReference type="Proteomes" id="UP001141253"/>
    </source>
</evidence>
<reference evidence="1" key="2">
    <citation type="journal article" date="2023" name="Int. J. Mol. Sci.">
        <title>De Novo Assembly and Annotation of 11 Diverse Shrub Willow (Salix) Genomes Reveals Novel Gene Organization in Sex-Linked Regions.</title>
        <authorList>
            <person name="Hyden B."/>
            <person name="Feng K."/>
            <person name="Yates T.B."/>
            <person name="Jawdy S."/>
            <person name="Cereghino C."/>
            <person name="Smart L.B."/>
            <person name="Muchero W."/>
        </authorList>
    </citation>
    <scope>NUCLEOTIDE SEQUENCE</scope>
    <source>
        <tissue evidence="1">Shoot tip</tissue>
    </source>
</reference>
<proteinExistence type="predicted"/>
<dbReference type="EMBL" id="JAPFFI010000007">
    <property type="protein sequence ID" value="KAJ6388368.1"/>
    <property type="molecule type" value="Genomic_DNA"/>
</dbReference>
<accession>A0ABQ9BRM0</accession>
<comment type="caution">
    <text evidence="1">The sequence shown here is derived from an EMBL/GenBank/DDBJ whole genome shotgun (WGS) entry which is preliminary data.</text>
</comment>
<reference evidence="1" key="1">
    <citation type="submission" date="2022-10" db="EMBL/GenBank/DDBJ databases">
        <authorList>
            <person name="Hyden B.L."/>
            <person name="Feng K."/>
            <person name="Yates T."/>
            <person name="Jawdy S."/>
            <person name="Smart L.B."/>
            <person name="Muchero W."/>
        </authorList>
    </citation>
    <scope>NUCLEOTIDE SEQUENCE</scope>
    <source>
        <tissue evidence="1">Shoot tip</tissue>
    </source>
</reference>
<sequence length="28" mass="3139">MDPMWPPQTGSVSFTSNLQIFIQKSKGL</sequence>
<keyword evidence="2" id="KW-1185">Reference proteome</keyword>
<name>A0ABQ9BRM0_9ROSI</name>
<dbReference type="Proteomes" id="UP001141253">
    <property type="component" value="Chromosome 3"/>
</dbReference>
<organism evidence="1 2">
    <name type="scientific">Salix suchowensis</name>
    <dbReference type="NCBI Taxonomy" id="1278906"/>
    <lineage>
        <taxon>Eukaryota</taxon>
        <taxon>Viridiplantae</taxon>
        <taxon>Streptophyta</taxon>
        <taxon>Embryophyta</taxon>
        <taxon>Tracheophyta</taxon>
        <taxon>Spermatophyta</taxon>
        <taxon>Magnoliopsida</taxon>
        <taxon>eudicotyledons</taxon>
        <taxon>Gunneridae</taxon>
        <taxon>Pentapetalae</taxon>
        <taxon>rosids</taxon>
        <taxon>fabids</taxon>
        <taxon>Malpighiales</taxon>
        <taxon>Salicaceae</taxon>
        <taxon>Saliceae</taxon>
        <taxon>Salix</taxon>
    </lineage>
</organism>
<gene>
    <name evidence="1" type="ORF">OIU77_026865</name>
</gene>
<evidence type="ECO:0000313" key="1">
    <source>
        <dbReference type="EMBL" id="KAJ6388368.1"/>
    </source>
</evidence>